<keyword evidence="1" id="KW-1133">Transmembrane helix</keyword>
<dbReference type="AlphaFoldDB" id="A0AAE3GUP4"/>
<name>A0AAE3GUP4_9CYAN</name>
<evidence type="ECO:0000313" key="3">
    <source>
        <dbReference type="Proteomes" id="UP001204953"/>
    </source>
</evidence>
<sequence>MTTKSMVLLGQKTVRLTLSTPVQATLYTSLCALILWTVYFTTYPPAHNQLHSLRHHTLTVSCH</sequence>
<feature type="transmembrane region" description="Helical" evidence="1">
    <location>
        <begin position="24"/>
        <end position="43"/>
    </location>
</feature>
<dbReference type="RefSeq" id="WP_373693683.1">
    <property type="nucleotide sequence ID" value="NZ_JAMZMM010000231.1"/>
</dbReference>
<organism evidence="2 3">
    <name type="scientific">Limnofasciculus baicalensis BBK-W-15</name>
    <dbReference type="NCBI Taxonomy" id="2699891"/>
    <lineage>
        <taxon>Bacteria</taxon>
        <taxon>Bacillati</taxon>
        <taxon>Cyanobacteriota</taxon>
        <taxon>Cyanophyceae</taxon>
        <taxon>Coleofasciculales</taxon>
        <taxon>Coleofasciculaceae</taxon>
        <taxon>Limnofasciculus</taxon>
        <taxon>Limnofasciculus baicalensis</taxon>
    </lineage>
</organism>
<proteinExistence type="predicted"/>
<protein>
    <submittedName>
        <fullName evidence="2">CbtB-domain containing protein</fullName>
    </submittedName>
</protein>
<dbReference type="EMBL" id="JAMZMM010000231">
    <property type="protein sequence ID" value="MCP2730704.1"/>
    <property type="molecule type" value="Genomic_DNA"/>
</dbReference>
<gene>
    <name evidence="2" type="ORF">NJ959_19945</name>
</gene>
<evidence type="ECO:0000256" key="1">
    <source>
        <dbReference type="SAM" id="Phobius"/>
    </source>
</evidence>
<evidence type="ECO:0000313" key="2">
    <source>
        <dbReference type="EMBL" id="MCP2730704.1"/>
    </source>
</evidence>
<reference evidence="2" key="1">
    <citation type="submission" date="2022-06" db="EMBL/GenBank/DDBJ databases">
        <title>New cyanobacteria of genus Symplocastrum in benthos of Lake Baikal.</title>
        <authorList>
            <person name="Sorokovikova E."/>
            <person name="Tikhonova I."/>
            <person name="Krasnopeev A."/>
            <person name="Evseev P."/>
            <person name="Gladkikh A."/>
            <person name="Belykh O."/>
        </authorList>
    </citation>
    <scope>NUCLEOTIDE SEQUENCE</scope>
    <source>
        <strain evidence="2">BBK-W-15</strain>
    </source>
</reference>
<comment type="caution">
    <text evidence="2">The sequence shown here is derived from an EMBL/GenBank/DDBJ whole genome shotgun (WGS) entry which is preliminary data.</text>
</comment>
<keyword evidence="1" id="KW-0472">Membrane</keyword>
<accession>A0AAE3GUP4</accession>
<keyword evidence="1" id="KW-0812">Transmembrane</keyword>
<dbReference type="Proteomes" id="UP001204953">
    <property type="component" value="Unassembled WGS sequence"/>
</dbReference>
<keyword evidence="3" id="KW-1185">Reference proteome</keyword>